<dbReference type="Gene3D" id="3.40.50.2300">
    <property type="match status" value="1"/>
</dbReference>
<dbReference type="SUPFAM" id="SSF52172">
    <property type="entry name" value="CheY-like"/>
    <property type="match status" value="1"/>
</dbReference>
<dbReference type="Gene3D" id="2.40.50.1020">
    <property type="entry name" value="LytTr DNA-binding domain"/>
    <property type="match status" value="1"/>
</dbReference>
<feature type="domain" description="HTH LytTR-type" evidence="4">
    <location>
        <begin position="130"/>
        <end position="233"/>
    </location>
</feature>
<reference evidence="5 6" key="1">
    <citation type="submission" date="2015-03" db="EMBL/GenBank/DDBJ databases">
        <authorList>
            <person name="Murphy D."/>
        </authorList>
    </citation>
    <scope>NUCLEOTIDE SEQUENCE [LARGE SCALE GENOMIC DNA]</scope>
    <source>
        <strain evidence="5 6">KMM 520</strain>
    </source>
</reference>
<dbReference type="AlphaFoldDB" id="A0A0U2WGD5"/>
<dbReference type="PANTHER" id="PTHR37299:SF1">
    <property type="entry name" value="STAGE 0 SPORULATION PROTEIN A HOMOLOG"/>
    <property type="match status" value="1"/>
</dbReference>
<name>A0A0U2WGD5_9GAMM</name>
<dbReference type="EMBL" id="CP011034">
    <property type="protein sequence ID" value="ALS32330.1"/>
    <property type="molecule type" value="Genomic_DNA"/>
</dbReference>
<dbReference type="InterPro" id="IPR011006">
    <property type="entry name" value="CheY-like_superfamily"/>
</dbReference>
<feature type="modified residue" description="4-aspartylphosphate" evidence="2">
    <location>
        <position position="52"/>
    </location>
</feature>
<dbReference type="InterPro" id="IPR007492">
    <property type="entry name" value="LytTR_DNA-bd_dom"/>
</dbReference>
<dbReference type="PANTHER" id="PTHR37299">
    <property type="entry name" value="TRANSCRIPTIONAL REGULATOR-RELATED"/>
    <property type="match status" value="1"/>
</dbReference>
<dbReference type="GO" id="GO:0000156">
    <property type="term" value="F:phosphorelay response regulator activity"/>
    <property type="evidence" value="ECO:0007669"/>
    <property type="project" value="InterPro"/>
</dbReference>
<dbReference type="Pfam" id="PF04397">
    <property type="entry name" value="LytTR"/>
    <property type="match status" value="1"/>
</dbReference>
<dbReference type="KEGG" id="ptn:PTRA_a1061"/>
<dbReference type="SMART" id="SM00448">
    <property type="entry name" value="REC"/>
    <property type="match status" value="1"/>
</dbReference>
<dbReference type="PATRIC" id="fig|1315283.4.peg.925"/>
<dbReference type="SMART" id="SM00850">
    <property type="entry name" value="LytTR"/>
    <property type="match status" value="1"/>
</dbReference>
<evidence type="ECO:0000313" key="5">
    <source>
        <dbReference type="EMBL" id="ALS32330.1"/>
    </source>
</evidence>
<dbReference type="PROSITE" id="PS50110">
    <property type="entry name" value="RESPONSE_REGULATORY"/>
    <property type="match status" value="1"/>
</dbReference>
<dbReference type="Pfam" id="PF00072">
    <property type="entry name" value="Response_reg"/>
    <property type="match status" value="1"/>
</dbReference>
<evidence type="ECO:0000259" key="3">
    <source>
        <dbReference type="PROSITE" id="PS50110"/>
    </source>
</evidence>
<evidence type="ECO:0000259" key="4">
    <source>
        <dbReference type="PROSITE" id="PS50930"/>
    </source>
</evidence>
<sequence>MNVVIVDDEPLARGRLVRLLAAQNIVVQNEASNGAEALALSKLNQPDLVFLDVDMPGINGLEVANELNKLAVPPAIVFITAHPEHALDALQLNAAGYLVKPVSAQSLQKVVEQLGRLNKVHIQKQQTAKIMYQLAGTLKSIEMECIYYFAAEEKYTKMVFKGGSALIDKSLKQLEALYPTHVLKVHRNTLVNKNKVIALHSLSSGSHAIELQNCQELLAVSRRELKTVKSTLG</sequence>
<keyword evidence="1" id="KW-0902">Two-component regulatory system</keyword>
<dbReference type="InterPro" id="IPR001789">
    <property type="entry name" value="Sig_transdc_resp-reg_receiver"/>
</dbReference>
<dbReference type="Proteomes" id="UP000065261">
    <property type="component" value="Chromosome I"/>
</dbReference>
<gene>
    <name evidence="5" type="primary">algR</name>
    <name evidence="5" type="ORF">PTRA_a1061</name>
</gene>
<dbReference type="InterPro" id="IPR046947">
    <property type="entry name" value="LytR-like"/>
</dbReference>
<evidence type="ECO:0000256" key="1">
    <source>
        <dbReference type="ARBA" id="ARBA00023012"/>
    </source>
</evidence>
<dbReference type="GO" id="GO:0003677">
    <property type="term" value="F:DNA binding"/>
    <property type="evidence" value="ECO:0007669"/>
    <property type="project" value="InterPro"/>
</dbReference>
<feature type="domain" description="Response regulatory" evidence="3">
    <location>
        <begin position="2"/>
        <end position="115"/>
    </location>
</feature>
<dbReference type="PROSITE" id="PS50930">
    <property type="entry name" value="HTH_LYTTR"/>
    <property type="match status" value="1"/>
</dbReference>
<dbReference type="OrthoDB" id="236568at2"/>
<evidence type="ECO:0000313" key="6">
    <source>
        <dbReference type="Proteomes" id="UP000065261"/>
    </source>
</evidence>
<organism evidence="5">
    <name type="scientific">Pseudoalteromonas translucida KMM 520</name>
    <dbReference type="NCBI Taxonomy" id="1315283"/>
    <lineage>
        <taxon>Bacteria</taxon>
        <taxon>Pseudomonadati</taxon>
        <taxon>Pseudomonadota</taxon>
        <taxon>Gammaproteobacteria</taxon>
        <taxon>Alteromonadales</taxon>
        <taxon>Pseudoalteromonadaceae</taxon>
        <taxon>Pseudoalteromonas</taxon>
    </lineage>
</organism>
<proteinExistence type="predicted"/>
<evidence type="ECO:0000256" key="2">
    <source>
        <dbReference type="PROSITE-ProRule" id="PRU00169"/>
    </source>
</evidence>
<accession>A0A0U2WGD5</accession>
<dbReference type="RefSeq" id="WP_058372875.1">
    <property type="nucleotide sequence ID" value="NZ_CP011034.1"/>
</dbReference>
<protein>
    <submittedName>
        <fullName evidence="5">Two-component system, LytT family, response regulator AlgR</fullName>
    </submittedName>
</protein>
<keyword evidence="2" id="KW-0597">Phosphoprotein</keyword>